<proteinExistence type="predicted"/>
<keyword evidence="3" id="KW-1185">Reference proteome</keyword>
<accession>A0AAF1KX61</accession>
<dbReference type="GO" id="GO:0003677">
    <property type="term" value="F:DNA binding"/>
    <property type="evidence" value="ECO:0007669"/>
    <property type="project" value="UniProtKB-KW"/>
</dbReference>
<dbReference type="InterPro" id="IPR037914">
    <property type="entry name" value="SpoVT-AbrB_sf"/>
</dbReference>
<sequence length="91" mass="9780">MAVPEKLTTVVSTKGQVILPKAVRLHQQWEPGTRLVVEETADGVLLRAAPHFAATEPDEVFGSLAYAGTSKSIEDMDAGIIAEARRRHAGD</sequence>
<evidence type="ECO:0000313" key="3">
    <source>
        <dbReference type="Proteomes" id="UP000249499"/>
    </source>
</evidence>
<dbReference type="InterPro" id="IPR007159">
    <property type="entry name" value="SpoVT-AbrB_dom"/>
</dbReference>
<dbReference type="Proteomes" id="UP000249499">
    <property type="component" value="Plasmid unnamed3"/>
</dbReference>
<geneLocation type="plasmid" evidence="2 3">
    <name>unnamed3</name>
</geneLocation>
<gene>
    <name evidence="2" type="ORF">PR017_27220</name>
</gene>
<dbReference type="Gene3D" id="2.10.260.10">
    <property type="match status" value="1"/>
</dbReference>
<keyword evidence="2" id="KW-0614">Plasmid</keyword>
<dbReference type="SMART" id="SM00966">
    <property type="entry name" value="SpoVT_AbrB"/>
    <property type="match status" value="1"/>
</dbReference>
<dbReference type="AlphaFoldDB" id="A0AAF1KX61"/>
<name>A0AAF1KX61_9HYPH</name>
<organism evidence="2 3">
    <name type="scientific">Rhizobium tumorigenes</name>
    <dbReference type="NCBI Taxonomy" id="2041385"/>
    <lineage>
        <taxon>Bacteria</taxon>
        <taxon>Pseudomonadati</taxon>
        <taxon>Pseudomonadota</taxon>
        <taxon>Alphaproteobacteria</taxon>
        <taxon>Hyphomicrobiales</taxon>
        <taxon>Rhizobiaceae</taxon>
        <taxon>Rhizobium/Agrobacterium group</taxon>
        <taxon>Rhizobium</taxon>
    </lineage>
</organism>
<keyword evidence="2" id="KW-0238">DNA-binding</keyword>
<reference evidence="3" key="2">
    <citation type="journal article" date="2023" name="MicrobiologyOpen">
        <title>Genomics of the tumorigenes clade of the family Rhizobiaceae and description of Rhizobium rhododendri sp. nov.</title>
        <authorList>
            <person name="Kuzmanovic N."/>
            <person name="diCenzo G.C."/>
            <person name="Bunk B."/>
            <person name="Sproeer C."/>
            <person name="Fruehling A."/>
            <person name="Neumann-Schaal M."/>
            <person name="Overmann J."/>
            <person name="Smalla K."/>
        </authorList>
    </citation>
    <scope>NUCLEOTIDE SEQUENCE [LARGE SCALE GENOMIC DNA]</scope>
    <source>
        <strain evidence="3">1078</strain>
        <plasmid evidence="3">unnamed3</plasmid>
    </source>
</reference>
<dbReference type="KEGG" id="rtu:PR017_27220"/>
<feature type="domain" description="SpoVT-AbrB" evidence="1">
    <location>
        <begin position="9"/>
        <end position="54"/>
    </location>
</feature>
<protein>
    <submittedName>
        <fullName evidence="2">AbrB/MazE/SpoVT family DNA-binding domain-containing protein</fullName>
    </submittedName>
</protein>
<dbReference type="EMBL" id="CP117260">
    <property type="protein sequence ID" value="WFR99414.1"/>
    <property type="molecule type" value="Genomic_DNA"/>
</dbReference>
<dbReference type="RefSeq" id="WP_111218560.1">
    <property type="nucleotide sequence ID" value="NZ_CP117260.1"/>
</dbReference>
<reference evidence="2 3" key="1">
    <citation type="journal article" date="2018" name="Sci. Rep.">
        <title>Rhizobium tumorigenes sp. nov., a novel plant tumorigenic bacterium isolated from cane gall tumors on thornless blackberry.</title>
        <authorList>
            <person name="Kuzmanovi N."/>
            <person name="Smalla K."/>
            <person name="Gronow S."/>
            <person name="PuBawska J."/>
        </authorList>
    </citation>
    <scope>NUCLEOTIDE SEQUENCE [LARGE SCALE GENOMIC DNA]</scope>
    <source>
        <strain evidence="2 3">1078</strain>
    </source>
</reference>
<dbReference type="SUPFAM" id="SSF89447">
    <property type="entry name" value="AbrB/MazE/MraZ-like"/>
    <property type="match status" value="1"/>
</dbReference>
<dbReference type="NCBIfam" id="TIGR01439">
    <property type="entry name" value="lp_hng_hel_AbrB"/>
    <property type="match status" value="1"/>
</dbReference>
<evidence type="ECO:0000259" key="1">
    <source>
        <dbReference type="SMART" id="SM00966"/>
    </source>
</evidence>
<evidence type="ECO:0000313" key="2">
    <source>
        <dbReference type="EMBL" id="WFR99414.1"/>
    </source>
</evidence>
<dbReference type="Pfam" id="PF04014">
    <property type="entry name" value="MazE_antitoxin"/>
    <property type="match status" value="1"/>
</dbReference>